<evidence type="ECO:0000256" key="7">
    <source>
        <dbReference type="SAM" id="Coils"/>
    </source>
</evidence>
<dbReference type="GO" id="GO:0000156">
    <property type="term" value="F:phosphorelay response regulator activity"/>
    <property type="evidence" value="ECO:0007669"/>
    <property type="project" value="TreeGrafter"/>
</dbReference>
<dbReference type="InterPro" id="IPR036890">
    <property type="entry name" value="HATPase_C_sf"/>
</dbReference>
<dbReference type="Gene3D" id="1.10.287.130">
    <property type="match status" value="1"/>
</dbReference>
<dbReference type="Pfam" id="PF00989">
    <property type="entry name" value="PAS"/>
    <property type="match status" value="1"/>
</dbReference>
<keyword evidence="7" id="KW-0175">Coiled coil</keyword>
<evidence type="ECO:0000259" key="8">
    <source>
        <dbReference type="PROSITE" id="PS50109"/>
    </source>
</evidence>
<dbReference type="Pfam" id="PF13426">
    <property type="entry name" value="PAS_9"/>
    <property type="match status" value="2"/>
</dbReference>
<name>A0AA48KDL5_9BACT</name>
<keyword evidence="4" id="KW-0808">Transferase</keyword>
<dbReference type="PANTHER" id="PTHR42878">
    <property type="entry name" value="TWO-COMPONENT HISTIDINE KINASE"/>
    <property type="match status" value="1"/>
</dbReference>
<dbReference type="InterPro" id="IPR003594">
    <property type="entry name" value="HATPase_dom"/>
</dbReference>
<dbReference type="Proteomes" id="UP001228113">
    <property type="component" value="Chromosome"/>
</dbReference>
<evidence type="ECO:0000256" key="2">
    <source>
        <dbReference type="ARBA" id="ARBA00012438"/>
    </source>
</evidence>
<keyword evidence="12" id="KW-1185">Reference proteome</keyword>
<dbReference type="KEGG" id="msea:METESE_34120"/>
<evidence type="ECO:0000256" key="6">
    <source>
        <dbReference type="ARBA" id="ARBA00023136"/>
    </source>
</evidence>
<dbReference type="SUPFAM" id="SSF47384">
    <property type="entry name" value="Homodimeric domain of signal transducing histidine kinase"/>
    <property type="match status" value="1"/>
</dbReference>
<dbReference type="GO" id="GO:0030295">
    <property type="term" value="F:protein kinase activator activity"/>
    <property type="evidence" value="ECO:0007669"/>
    <property type="project" value="TreeGrafter"/>
</dbReference>
<dbReference type="RefSeq" id="WP_243329053.1">
    <property type="nucleotide sequence ID" value="NZ_AP027081.1"/>
</dbReference>
<dbReference type="GO" id="GO:0016020">
    <property type="term" value="C:membrane"/>
    <property type="evidence" value="ECO:0007669"/>
    <property type="project" value="UniProtKB-SubCell"/>
</dbReference>
<dbReference type="InterPro" id="IPR001610">
    <property type="entry name" value="PAC"/>
</dbReference>
<dbReference type="PROSITE" id="PS50112">
    <property type="entry name" value="PAS"/>
    <property type="match status" value="1"/>
</dbReference>
<evidence type="ECO:0000256" key="3">
    <source>
        <dbReference type="ARBA" id="ARBA00022553"/>
    </source>
</evidence>
<evidence type="ECO:0000259" key="10">
    <source>
        <dbReference type="PROSITE" id="PS50113"/>
    </source>
</evidence>
<dbReference type="Pfam" id="PF00512">
    <property type="entry name" value="HisKA"/>
    <property type="match status" value="1"/>
</dbReference>
<dbReference type="SMART" id="SM00388">
    <property type="entry name" value="HisKA"/>
    <property type="match status" value="1"/>
</dbReference>
<accession>A0AA48KDL5</accession>
<feature type="domain" description="PAC" evidence="10">
    <location>
        <begin position="356"/>
        <end position="408"/>
    </location>
</feature>
<dbReference type="Gene3D" id="3.30.565.10">
    <property type="entry name" value="Histidine kinase-like ATPase, C-terminal domain"/>
    <property type="match status" value="1"/>
</dbReference>
<feature type="domain" description="Histidine kinase" evidence="8">
    <location>
        <begin position="426"/>
        <end position="660"/>
    </location>
</feature>
<dbReference type="SUPFAM" id="SSF55874">
    <property type="entry name" value="ATPase domain of HSP90 chaperone/DNA topoisomerase II/histidine kinase"/>
    <property type="match status" value="1"/>
</dbReference>
<dbReference type="Pfam" id="PF02518">
    <property type="entry name" value="HATPase_c"/>
    <property type="match status" value="1"/>
</dbReference>
<proteinExistence type="predicted"/>
<dbReference type="PROSITE" id="PS50109">
    <property type="entry name" value="HIS_KIN"/>
    <property type="match status" value="1"/>
</dbReference>
<dbReference type="InterPro" id="IPR000014">
    <property type="entry name" value="PAS"/>
</dbReference>
<dbReference type="SMART" id="SM00086">
    <property type="entry name" value="PAC"/>
    <property type="match status" value="3"/>
</dbReference>
<keyword evidence="5" id="KW-0418">Kinase</keyword>
<dbReference type="CDD" id="cd00082">
    <property type="entry name" value="HisKA"/>
    <property type="match status" value="1"/>
</dbReference>
<dbReference type="EMBL" id="AP027081">
    <property type="protein sequence ID" value="BDU78454.1"/>
    <property type="molecule type" value="Genomic_DNA"/>
</dbReference>
<dbReference type="InterPro" id="IPR013767">
    <property type="entry name" value="PAS_fold"/>
</dbReference>
<evidence type="ECO:0000256" key="4">
    <source>
        <dbReference type="ARBA" id="ARBA00022679"/>
    </source>
</evidence>
<dbReference type="InterPro" id="IPR004358">
    <property type="entry name" value="Sig_transdc_His_kin-like_C"/>
</dbReference>
<feature type="domain" description="PAS" evidence="9">
    <location>
        <begin position="284"/>
        <end position="356"/>
    </location>
</feature>
<dbReference type="PANTHER" id="PTHR42878:SF15">
    <property type="entry name" value="BACTERIOPHYTOCHROME"/>
    <property type="match status" value="1"/>
</dbReference>
<keyword evidence="6" id="KW-0472">Membrane</keyword>
<dbReference type="PRINTS" id="PR00344">
    <property type="entry name" value="BCTRLSENSOR"/>
</dbReference>
<dbReference type="SMART" id="SM00387">
    <property type="entry name" value="HATPase_c"/>
    <property type="match status" value="1"/>
</dbReference>
<dbReference type="EC" id="2.7.13.3" evidence="2"/>
<keyword evidence="3" id="KW-0597">Phosphoprotein</keyword>
<protein>
    <recommendedName>
        <fullName evidence="2">histidine kinase</fullName>
        <ecNumber evidence="2">2.7.13.3</ecNumber>
    </recommendedName>
</protein>
<dbReference type="GO" id="GO:0000155">
    <property type="term" value="F:phosphorelay sensor kinase activity"/>
    <property type="evidence" value="ECO:0007669"/>
    <property type="project" value="InterPro"/>
</dbReference>
<dbReference type="CDD" id="cd00130">
    <property type="entry name" value="PAS"/>
    <property type="match status" value="3"/>
</dbReference>
<gene>
    <name evidence="11" type="ORF">METESE_34120</name>
</gene>
<reference evidence="11" key="1">
    <citation type="journal article" date="2023" name="Int. J. Syst. Evol. Microbiol.">
        <title>Mesoterricola silvestris gen. nov., sp. nov., Mesoterricola sediminis sp. nov., Geothrix oryzae sp. nov., Geothrix edaphica sp. nov., Geothrix rubra sp. nov., and Geothrix limicola sp. nov., six novel members of Acidobacteriota isolated from soils.</title>
        <authorList>
            <person name="Itoh H."/>
            <person name="Sugisawa Y."/>
            <person name="Mise K."/>
            <person name="Xu Z."/>
            <person name="Kuniyasu M."/>
            <person name="Ushijima N."/>
            <person name="Kawano K."/>
            <person name="Kobayashi E."/>
            <person name="Shiratori Y."/>
            <person name="Masuda Y."/>
            <person name="Senoo K."/>
        </authorList>
    </citation>
    <scope>NUCLEOTIDE SEQUENCE</scope>
    <source>
        <strain evidence="11">W786</strain>
    </source>
</reference>
<dbReference type="GO" id="GO:0007234">
    <property type="term" value="P:osmosensory signaling via phosphorelay pathway"/>
    <property type="evidence" value="ECO:0007669"/>
    <property type="project" value="TreeGrafter"/>
</dbReference>
<dbReference type="InterPro" id="IPR003661">
    <property type="entry name" value="HisK_dim/P_dom"/>
</dbReference>
<dbReference type="InterPro" id="IPR035965">
    <property type="entry name" value="PAS-like_dom_sf"/>
</dbReference>
<dbReference type="PROSITE" id="PS50113">
    <property type="entry name" value="PAC"/>
    <property type="match status" value="2"/>
</dbReference>
<feature type="coiled-coil region" evidence="7">
    <location>
        <begin position="399"/>
        <end position="458"/>
    </location>
</feature>
<organism evidence="11 12">
    <name type="scientific">Mesoterricola sediminis</name>
    <dbReference type="NCBI Taxonomy" id="2927980"/>
    <lineage>
        <taxon>Bacteria</taxon>
        <taxon>Pseudomonadati</taxon>
        <taxon>Acidobacteriota</taxon>
        <taxon>Holophagae</taxon>
        <taxon>Holophagales</taxon>
        <taxon>Holophagaceae</taxon>
        <taxon>Mesoterricola</taxon>
    </lineage>
</organism>
<dbReference type="InterPro" id="IPR036097">
    <property type="entry name" value="HisK_dim/P_sf"/>
</dbReference>
<feature type="domain" description="PAC" evidence="10">
    <location>
        <begin position="108"/>
        <end position="159"/>
    </location>
</feature>
<evidence type="ECO:0000256" key="5">
    <source>
        <dbReference type="ARBA" id="ARBA00022777"/>
    </source>
</evidence>
<dbReference type="SMART" id="SM00091">
    <property type="entry name" value="PAS"/>
    <property type="match status" value="3"/>
</dbReference>
<dbReference type="InterPro" id="IPR000700">
    <property type="entry name" value="PAS-assoc_C"/>
</dbReference>
<evidence type="ECO:0000313" key="11">
    <source>
        <dbReference type="EMBL" id="BDU78454.1"/>
    </source>
</evidence>
<dbReference type="AlphaFoldDB" id="A0AA48KDL5"/>
<evidence type="ECO:0000259" key="9">
    <source>
        <dbReference type="PROSITE" id="PS50112"/>
    </source>
</evidence>
<sequence>MEAGSLFAAIAALLVGGAAGAALARPRRGRPAPQAVPAWSQELQEAPLGVLVVVDRTLVRANPAAGTILGAHPGILEGAHIRAFLLDDAAFELFLRRVRQTLAEGQPFQEDVRLRRVDGSPFWAHLTCAPAVSGRPEEGTLWFMEDVTGRVEAQLDLTEVLALNQKLISSSPTGIGLYRAADGACVLVNAALCRILGAGEEDLLGQNFRRDPAWRESGLRDAAEAALAGAADQHLEGRYRSAFGRTFWAVAHLVPFESRGERLLLCLLDDVTEGREAALALKASEERHRVVVEALSEGLGLVDLEGRFTFCNTRLAEMGGYRPGDLVGRHYGEFIFESDRAILLEKAYLQRRVAGETFELGLRTAGGAILPTRISLASVVDAQGVPTALAILATDISVAKRAEQDRERLVAELEQKNKELETLLYVASHDLRSPLVNIQGFSQRLARSLDELRRLQEAGPDLAAFRAAAAPHLQERMPGSLEFIRASGARMDAIINGLLTLSRAGRMVLRAEVLDMDAVARACAAALAYQLESAGGTLEIGELPPCKADPVQTAQILSNLLDNAVKYRDRERPLRISVRGEVLPEACAYTVEDNGLGIPAEHRARVWEIFQRLDPQGPVQGDGLGLTLVRRMAERNGGRVLLEPTEGPGCRFRLELPRAAT</sequence>
<evidence type="ECO:0000313" key="12">
    <source>
        <dbReference type="Proteomes" id="UP001228113"/>
    </source>
</evidence>
<dbReference type="Gene3D" id="3.30.450.20">
    <property type="entry name" value="PAS domain"/>
    <property type="match status" value="3"/>
</dbReference>
<dbReference type="NCBIfam" id="TIGR00229">
    <property type="entry name" value="sensory_box"/>
    <property type="match status" value="3"/>
</dbReference>
<dbReference type="InterPro" id="IPR005467">
    <property type="entry name" value="His_kinase_dom"/>
</dbReference>
<dbReference type="GO" id="GO:0006355">
    <property type="term" value="P:regulation of DNA-templated transcription"/>
    <property type="evidence" value="ECO:0007669"/>
    <property type="project" value="InterPro"/>
</dbReference>
<comment type="catalytic activity">
    <reaction evidence="1">
        <text>ATP + protein L-histidine = ADP + protein N-phospho-L-histidine.</text>
        <dbReference type="EC" id="2.7.13.3"/>
    </reaction>
</comment>
<dbReference type="SUPFAM" id="SSF55785">
    <property type="entry name" value="PYP-like sensor domain (PAS domain)"/>
    <property type="match status" value="3"/>
</dbReference>
<dbReference type="InterPro" id="IPR050351">
    <property type="entry name" value="BphY/WalK/GraS-like"/>
</dbReference>
<evidence type="ECO:0000256" key="1">
    <source>
        <dbReference type="ARBA" id="ARBA00000085"/>
    </source>
</evidence>